<organism evidence="1 2">
    <name type="scientific">Naematelia encephala</name>
    <dbReference type="NCBI Taxonomy" id="71784"/>
    <lineage>
        <taxon>Eukaryota</taxon>
        <taxon>Fungi</taxon>
        <taxon>Dikarya</taxon>
        <taxon>Basidiomycota</taxon>
        <taxon>Agaricomycotina</taxon>
        <taxon>Tremellomycetes</taxon>
        <taxon>Tremellales</taxon>
        <taxon>Naemateliaceae</taxon>
        <taxon>Naematelia</taxon>
    </lineage>
</organism>
<protein>
    <submittedName>
        <fullName evidence="1">Uncharacterized protein</fullName>
    </submittedName>
</protein>
<evidence type="ECO:0000313" key="1">
    <source>
        <dbReference type="EMBL" id="ORY35860.1"/>
    </source>
</evidence>
<dbReference type="Proteomes" id="UP000193986">
    <property type="component" value="Unassembled WGS sequence"/>
</dbReference>
<reference evidence="1 2" key="1">
    <citation type="submission" date="2016-07" db="EMBL/GenBank/DDBJ databases">
        <title>Pervasive Adenine N6-methylation of Active Genes in Fungi.</title>
        <authorList>
            <consortium name="DOE Joint Genome Institute"/>
            <person name="Mondo S.J."/>
            <person name="Dannebaum R.O."/>
            <person name="Kuo R.C."/>
            <person name="Labutti K."/>
            <person name="Haridas S."/>
            <person name="Kuo A."/>
            <person name="Salamov A."/>
            <person name="Ahrendt S.R."/>
            <person name="Lipzen A."/>
            <person name="Sullivan W."/>
            <person name="Andreopoulos W.B."/>
            <person name="Clum A."/>
            <person name="Lindquist E."/>
            <person name="Daum C."/>
            <person name="Ramamoorthy G.K."/>
            <person name="Gryganskyi A."/>
            <person name="Culley D."/>
            <person name="Magnuson J.K."/>
            <person name="James T.Y."/>
            <person name="O'Malley M.A."/>
            <person name="Stajich J.E."/>
            <person name="Spatafora J.W."/>
            <person name="Visel A."/>
            <person name="Grigoriev I.V."/>
        </authorList>
    </citation>
    <scope>NUCLEOTIDE SEQUENCE [LARGE SCALE GENOMIC DNA]</scope>
    <source>
        <strain evidence="1 2">68-887.2</strain>
    </source>
</reference>
<dbReference type="AlphaFoldDB" id="A0A1Y2BMF3"/>
<evidence type="ECO:0000313" key="2">
    <source>
        <dbReference type="Proteomes" id="UP000193986"/>
    </source>
</evidence>
<gene>
    <name evidence="1" type="ORF">BCR39DRAFT_37071</name>
</gene>
<keyword evidence="2" id="KW-1185">Reference proteome</keyword>
<sequence>MHVHVRCAVHTLSFDHYEVTISIALGESPKRRPVIFEISAVLRRYINPTNQKERDPIRFPSTHKHIVKAPQQPFLITRHYHHHYHPMEPSLEAQMSTVIHNLSPQSIEWLGVDAEEDILKLCSSQDVAVSDHNTLREAVLLNIALEVLGIPSPPELSVGELLTTQVKGLFLRQQQLQYPEADSDWTKWAL</sequence>
<accession>A0A1Y2BMF3</accession>
<proteinExistence type="predicted"/>
<dbReference type="InParanoid" id="A0A1Y2BMF3"/>
<comment type="caution">
    <text evidence="1">The sequence shown here is derived from an EMBL/GenBank/DDBJ whole genome shotgun (WGS) entry which is preliminary data.</text>
</comment>
<name>A0A1Y2BMF3_9TREE</name>
<dbReference type="EMBL" id="MCFC01000001">
    <property type="protein sequence ID" value="ORY35860.1"/>
    <property type="molecule type" value="Genomic_DNA"/>
</dbReference>